<evidence type="ECO:0000313" key="10">
    <source>
        <dbReference type="Ensembl" id="ENSFTIP00000022711.1"/>
    </source>
</evidence>
<keyword evidence="4" id="KW-0964">Secreted</keyword>
<evidence type="ECO:0000256" key="8">
    <source>
        <dbReference type="RuleBase" id="RU003453"/>
    </source>
</evidence>
<evidence type="ECO:0000256" key="3">
    <source>
        <dbReference type="ARBA" id="ARBA00022514"/>
    </source>
</evidence>
<dbReference type="PANTHER" id="PTHR14356:SF2">
    <property type="entry name" value="INTERLEUKIN-21"/>
    <property type="match status" value="1"/>
</dbReference>
<comment type="function">
    <text evidence="7">Cytokine with immunoregulatory activity. May promote the transition between innate and adaptive immunity. Induces the production of IgG(1) and IgG(3) in B-cells. Implicated in the generation and maintenance of T follicular helper (Tfh) cells and the formation of germinal-centers. Together with IL6, control the early generation of Tfh cells and are critical for an effective antibody response to acute viral infection. May play a role in proliferation and maturation of natural killer (NK) cells in synergy with IL15. May regulate proliferation of mature B- and T-cells in response to activating stimuli. In synergy with IL15 and IL18 stimulates interferon gamma production in T-cells and NK cells. During T-cell mediated immune response may inhibit dendritic cells (DC) activation and maturation.</text>
</comment>
<evidence type="ECO:0000313" key="11">
    <source>
        <dbReference type="Proteomes" id="UP000694562"/>
    </source>
</evidence>
<comment type="similarity">
    <text evidence="2 8">Belongs to the IL-15/IL-21 family.</text>
</comment>
<dbReference type="Ensembl" id="ENSFTIT00000023641.1">
    <property type="protein sequence ID" value="ENSFTIP00000022711.1"/>
    <property type="gene ID" value="ENSFTIG00000014634.1"/>
</dbReference>
<keyword evidence="6" id="KW-1015">Disulfide bond</keyword>
<dbReference type="SUPFAM" id="SSF47266">
    <property type="entry name" value="4-helical cytokines"/>
    <property type="match status" value="1"/>
</dbReference>
<dbReference type="GO" id="GO:0006955">
    <property type="term" value="P:immune response"/>
    <property type="evidence" value="ECO:0007669"/>
    <property type="project" value="InterPro"/>
</dbReference>
<dbReference type="GO" id="GO:0005615">
    <property type="term" value="C:extracellular space"/>
    <property type="evidence" value="ECO:0007669"/>
    <property type="project" value="UniProtKB-KW"/>
</dbReference>
<dbReference type="GO" id="GO:0045954">
    <property type="term" value="P:positive regulation of natural killer cell mediated cytotoxicity"/>
    <property type="evidence" value="ECO:0007669"/>
    <property type="project" value="TreeGrafter"/>
</dbReference>
<name>A0A8C4V5N9_FALTI</name>
<keyword evidence="11" id="KW-1185">Reference proteome</keyword>
<reference evidence="10" key="1">
    <citation type="submission" date="2025-08" db="UniProtKB">
        <authorList>
            <consortium name="Ensembl"/>
        </authorList>
    </citation>
    <scope>IDENTIFICATION</scope>
</reference>
<dbReference type="Proteomes" id="UP000694562">
    <property type="component" value="Unplaced"/>
</dbReference>
<organism evidence="10 11">
    <name type="scientific">Falco tinnunculus</name>
    <name type="common">Common kestrel</name>
    <dbReference type="NCBI Taxonomy" id="100819"/>
    <lineage>
        <taxon>Eukaryota</taxon>
        <taxon>Metazoa</taxon>
        <taxon>Chordata</taxon>
        <taxon>Craniata</taxon>
        <taxon>Vertebrata</taxon>
        <taxon>Euteleostomi</taxon>
        <taxon>Archelosauria</taxon>
        <taxon>Archosauria</taxon>
        <taxon>Dinosauria</taxon>
        <taxon>Saurischia</taxon>
        <taxon>Theropoda</taxon>
        <taxon>Coelurosauria</taxon>
        <taxon>Aves</taxon>
        <taxon>Neognathae</taxon>
        <taxon>Neoaves</taxon>
        <taxon>Telluraves</taxon>
        <taxon>Australaves</taxon>
        <taxon>Falconiformes</taxon>
        <taxon>Falconidae</taxon>
        <taxon>Falco</taxon>
    </lineage>
</organism>
<sequence>MERMIILCMLFFCSSTGLTAAPHKIVTYKQLLKTINVLQTTVKDTDVELLHTPENPVDGCIFMALTCFQHGALKLQPENSQVNSTFIQTLKTLKKFTFRNTGTCESSCESHEKKKPKVFLTSFANLVRKVIRADSCWVLFNILQTITAIFILHRF</sequence>
<dbReference type="InterPro" id="IPR009079">
    <property type="entry name" value="4_helix_cytokine-like_core"/>
</dbReference>
<dbReference type="InterPro" id="IPR003443">
    <property type="entry name" value="IL-15/IL-21_fam"/>
</dbReference>
<evidence type="ECO:0000256" key="9">
    <source>
        <dbReference type="SAM" id="SignalP"/>
    </source>
</evidence>
<keyword evidence="5 9" id="KW-0732">Signal</keyword>
<evidence type="ECO:0000256" key="7">
    <source>
        <dbReference type="ARBA" id="ARBA00045924"/>
    </source>
</evidence>
<keyword evidence="3 8" id="KW-0202">Cytokine</keyword>
<evidence type="ECO:0000256" key="2">
    <source>
        <dbReference type="ARBA" id="ARBA00006050"/>
    </source>
</evidence>
<protein>
    <recommendedName>
        <fullName evidence="8">Interleukin</fullName>
    </recommendedName>
</protein>
<accession>A0A8C4V5N9</accession>
<comment type="subcellular location">
    <subcellularLocation>
        <location evidence="1">Secreted</location>
    </subcellularLocation>
</comment>
<dbReference type="OMA" id="MIHQHLR"/>
<evidence type="ECO:0000256" key="4">
    <source>
        <dbReference type="ARBA" id="ARBA00022525"/>
    </source>
</evidence>
<dbReference type="PANTHER" id="PTHR14356">
    <property type="entry name" value="INTERLEUKIN-15-RELATED"/>
    <property type="match status" value="1"/>
</dbReference>
<evidence type="ECO:0000256" key="1">
    <source>
        <dbReference type="ARBA" id="ARBA00004613"/>
    </source>
</evidence>
<evidence type="ECO:0000256" key="5">
    <source>
        <dbReference type="ARBA" id="ARBA00022729"/>
    </source>
</evidence>
<dbReference type="Gene3D" id="1.20.1250.70">
    <property type="entry name" value="Interleukin-15/Interleukin-21"/>
    <property type="match status" value="1"/>
</dbReference>
<feature type="signal peptide" evidence="9">
    <location>
        <begin position="1"/>
        <end position="20"/>
    </location>
</feature>
<evidence type="ECO:0000256" key="6">
    <source>
        <dbReference type="ARBA" id="ARBA00023157"/>
    </source>
</evidence>
<dbReference type="Pfam" id="PF02372">
    <property type="entry name" value="IL15"/>
    <property type="match status" value="1"/>
</dbReference>
<dbReference type="GO" id="GO:0005126">
    <property type="term" value="F:cytokine receptor binding"/>
    <property type="evidence" value="ECO:0007669"/>
    <property type="project" value="InterPro"/>
</dbReference>
<dbReference type="OrthoDB" id="9426569at2759"/>
<feature type="chain" id="PRO_5034843938" description="Interleukin" evidence="9">
    <location>
        <begin position="21"/>
        <end position="155"/>
    </location>
</feature>
<dbReference type="AlphaFoldDB" id="A0A8C4V5N9"/>
<reference evidence="10" key="2">
    <citation type="submission" date="2025-09" db="UniProtKB">
        <authorList>
            <consortium name="Ensembl"/>
        </authorList>
    </citation>
    <scope>IDENTIFICATION</scope>
</reference>
<dbReference type="GO" id="GO:0005125">
    <property type="term" value="F:cytokine activity"/>
    <property type="evidence" value="ECO:0007669"/>
    <property type="project" value="UniProtKB-KW"/>
</dbReference>
<proteinExistence type="inferred from homology"/>